<evidence type="ECO:0000256" key="2">
    <source>
        <dbReference type="ARBA" id="ARBA00007840"/>
    </source>
</evidence>
<evidence type="ECO:0000256" key="3">
    <source>
        <dbReference type="ARBA" id="ARBA00012865"/>
    </source>
</evidence>
<evidence type="ECO:0000256" key="7">
    <source>
        <dbReference type="SAM" id="SignalP"/>
    </source>
</evidence>
<comment type="similarity">
    <text evidence="2 6">Belongs to the class-C beta-lactamase family.</text>
</comment>
<gene>
    <name evidence="9" type="ORF">IAI61_22005</name>
</gene>
<evidence type="ECO:0000259" key="8">
    <source>
        <dbReference type="Pfam" id="PF00144"/>
    </source>
</evidence>
<feature type="chain" id="PRO_5047015290" description="Beta-lactamase" evidence="7">
    <location>
        <begin position="33"/>
        <end position="396"/>
    </location>
</feature>
<dbReference type="RefSeq" id="WP_207419893.1">
    <property type="nucleotide sequence ID" value="NZ_CP061181.1"/>
</dbReference>
<evidence type="ECO:0000256" key="1">
    <source>
        <dbReference type="ARBA" id="ARBA00001526"/>
    </source>
</evidence>
<dbReference type="Pfam" id="PF00144">
    <property type="entry name" value="Beta-lactamase"/>
    <property type="match status" value="1"/>
</dbReference>
<keyword evidence="4 6" id="KW-0378">Hydrolase</keyword>
<keyword evidence="5 6" id="KW-0046">Antibiotic resistance</keyword>
<comment type="caution">
    <text evidence="9">The sequence shown here is derived from an EMBL/GenBank/DDBJ whole genome shotgun (WGS) entry which is preliminary data.</text>
</comment>
<keyword evidence="10" id="KW-1185">Reference proteome</keyword>
<dbReference type="InterPro" id="IPR001586">
    <property type="entry name" value="Beta-lactam_class-C_AS"/>
</dbReference>
<comment type="catalytic activity">
    <reaction evidence="1 6">
        <text>a beta-lactam + H2O = a substituted beta-amino acid</text>
        <dbReference type="Rhea" id="RHEA:20401"/>
        <dbReference type="ChEBI" id="CHEBI:15377"/>
        <dbReference type="ChEBI" id="CHEBI:35627"/>
        <dbReference type="ChEBI" id="CHEBI:140347"/>
        <dbReference type="EC" id="3.5.2.6"/>
    </reaction>
</comment>
<evidence type="ECO:0000256" key="6">
    <source>
        <dbReference type="RuleBase" id="RU361140"/>
    </source>
</evidence>
<evidence type="ECO:0000313" key="9">
    <source>
        <dbReference type="EMBL" id="MBO1081711.1"/>
    </source>
</evidence>
<evidence type="ECO:0000313" key="10">
    <source>
        <dbReference type="Proteomes" id="UP001518989"/>
    </source>
</evidence>
<proteinExistence type="inferred from homology"/>
<reference evidence="9 10" key="1">
    <citation type="submission" date="2020-09" db="EMBL/GenBank/DDBJ databases">
        <title>Roseomonas.</title>
        <authorList>
            <person name="Zhu W."/>
        </authorList>
    </citation>
    <scope>NUCLEOTIDE SEQUENCE [LARGE SCALE GENOMIC DNA]</scope>
    <source>
        <strain evidence="9 10">573</strain>
    </source>
</reference>
<accession>A0ABS3KZG4</accession>
<evidence type="ECO:0000256" key="5">
    <source>
        <dbReference type="ARBA" id="ARBA00023251"/>
    </source>
</evidence>
<dbReference type="PANTHER" id="PTHR46825:SF8">
    <property type="entry name" value="BETA-LACTAMASE-RELATED"/>
    <property type="match status" value="1"/>
</dbReference>
<dbReference type="NCBIfam" id="NF033085">
    <property type="entry name" value="bla_class_C"/>
    <property type="match status" value="1"/>
</dbReference>
<name>A0ABS3KZG4_9PROT</name>
<dbReference type="Proteomes" id="UP001518989">
    <property type="component" value="Unassembled WGS sequence"/>
</dbReference>
<evidence type="ECO:0000256" key="4">
    <source>
        <dbReference type="ARBA" id="ARBA00022801"/>
    </source>
</evidence>
<keyword evidence="7" id="KW-0732">Signal</keyword>
<feature type="signal peptide" evidence="7">
    <location>
        <begin position="1"/>
        <end position="32"/>
    </location>
</feature>
<dbReference type="PROSITE" id="PS00336">
    <property type="entry name" value="BETA_LACTAMASE_C"/>
    <property type="match status" value="1"/>
</dbReference>
<dbReference type="Gene3D" id="3.40.710.10">
    <property type="entry name" value="DD-peptidase/beta-lactamase superfamily"/>
    <property type="match status" value="1"/>
</dbReference>
<dbReference type="InterPro" id="IPR058136">
    <property type="entry name" value="AmpC"/>
</dbReference>
<organism evidence="9 10">
    <name type="scientific">Roseomonas haemaphysalidis</name>
    <dbReference type="NCBI Taxonomy" id="2768162"/>
    <lineage>
        <taxon>Bacteria</taxon>
        <taxon>Pseudomonadati</taxon>
        <taxon>Pseudomonadota</taxon>
        <taxon>Alphaproteobacteria</taxon>
        <taxon>Acetobacterales</taxon>
        <taxon>Roseomonadaceae</taxon>
        <taxon>Roseomonas</taxon>
    </lineage>
</organism>
<dbReference type="EC" id="3.5.2.6" evidence="3 6"/>
<sequence length="396" mass="42197">MSLGQAKAAKARGKFCLSLCALFTLTTAPVFAQIPDQKRVNAAAHAFMEHTHAPGLAVGIVTPEGARVFSYGVASKETGSPVDERTLFEVGSISKTFTVALAAYAAQTGVLDWNAAPGRYIAELKGSALDQVSLLNLATHTSGGMPLQLPEDVATNASLMAYFRRWAPPSPPGSVRTYANPSIGLLGLVTARAMGGQFAMLMREHITTPLGLQHTFHDVPQAEQSHYAQGYTRNGQPTRVSLAPLAMEAYGVRTTARDLLRFVQAHLGQIDLSPTMQRALAATQVGQFQAGPMTQALIWEWYPLPVSERDLAVGNGDAMVLQPTSVTRLDPPQTPPASSLITKTGATNGFGAYVAFIPSRKIGLVLMANRNHPTAIRLTLAKQIFAALDVEGVPAE</sequence>
<dbReference type="InterPro" id="IPR012338">
    <property type="entry name" value="Beta-lactam/transpept-like"/>
</dbReference>
<dbReference type="PANTHER" id="PTHR46825">
    <property type="entry name" value="D-ALANYL-D-ALANINE-CARBOXYPEPTIDASE/ENDOPEPTIDASE AMPH"/>
    <property type="match status" value="1"/>
</dbReference>
<dbReference type="SUPFAM" id="SSF56601">
    <property type="entry name" value="beta-lactamase/transpeptidase-like"/>
    <property type="match status" value="1"/>
</dbReference>
<dbReference type="InterPro" id="IPR001466">
    <property type="entry name" value="Beta-lactam-related"/>
</dbReference>
<dbReference type="InterPro" id="IPR050491">
    <property type="entry name" value="AmpC-like"/>
</dbReference>
<feature type="domain" description="Beta-lactamase-related" evidence="8">
    <location>
        <begin position="41"/>
        <end position="387"/>
    </location>
</feature>
<protein>
    <recommendedName>
        <fullName evidence="3 6">Beta-lactamase</fullName>
        <ecNumber evidence="3 6">3.5.2.6</ecNumber>
    </recommendedName>
</protein>
<dbReference type="EMBL" id="JACTNG010000018">
    <property type="protein sequence ID" value="MBO1081711.1"/>
    <property type="molecule type" value="Genomic_DNA"/>
</dbReference>